<protein>
    <submittedName>
        <fullName evidence="2">Uncharacterized protein</fullName>
    </submittedName>
</protein>
<feature type="compositionally biased region" description="Polar residues" evidence="1">
    <location>
        <begin position="1"/>
        <end position="11"/>
    </location>
</feature>
<dbReference type="RefSeq" id="WP_149765538.1">
    <property type="nucleotide sequence ID" value="NZ_FTMK01000009.1"/>
</dbReference>
<evidence type="ECO:0000313" key="3">
    <source>
        <dbReference type="Proteomes" id="UP000323956"/>
    </source>
</evidence>
<dbReference type="EMBL" id="FTMK01000009">
    <property type="protein sequence ID" value="SIQ55078.1"/>
    <property type="molecule type" value="Genomic_DNA"/>
</dbReference>
<gene>
    <name evidence="2" type="ORF">SAMN05421641_10996</name>
</gene>
<accession>A0A1N6TP06</accession>
<evidence type="ECO:0000256" key="1">
    <source>
        <dbReference type="SAM" id="MobiDB-lite"/>
    </source>
</evidence>
<organism evidence="2 3">
    <name type="scientific">Paracoccus thiocyanatus</name>
    <dbReference type="NCBI Taxonomy" id="34006"/>
    <lineage>
        <taxon>Bacteria</taxon>
        <taxon>Pseudomonadati</taxon>
        <taxon>Pseudomonadota</taxon>
        <taxon>Alphaproteobacteria</taxon>
        <taxon>Rhodobacterales</taxon>
        <taxon>Paracoccaceae</taxon>
        <taxon>Paracoccus</taxon>
    </lineage>
</organism>
<name>A0A1N6TP06_9RHOB</name>
<evidence type="ECO:0000313" key="2">
    <source>
        <dbReference type="EMBL" id="SIQ55078.1"/>
    </source>
</evidence>
<sequence length="180" mass="18564">MIPVVNQSQIQGRAGPAPTQAAREIEIIGPTHVRAQPEVPPVGQAGAAGRDGPPGGQDLRGAAQVGSAPPARPSAGTAGEDVEGPQDRAVFRAKVIRFLTAIYGDDEAFQRALKLGTIVIRAVEDPPEPDMRPELVHATYRHGVGQAHPADPAVGAPAVRGTGGPPHAVGAGDFVAWWPK</sequence>
<feature type="region of interest" description="Disordered" evidence="1">
    <location>
        <begin position="1"/>
        <end position="85"/>
    </location>
</feature>
<reference evidence="2 3" key="1">
    <citation type="submission" date="2017-01" db="EMBL/GenBank/DDBJ databases">
        <authorList>
            <person name="Varghese N."/>
            <person name="Submissions S."/>
        </authorList>
    </citation>
    <scope>NUCLEOTIDE SEQUENCE [LARGE SCALE GENOMIC DNA]</scope>
    <source>
        <strain evidence="2 3">ATCC 700171</strain>
    </source>
</reference>
<proteinExistence type="predicted"/>
<dbReference type="OrthoDB" id="7776926at2"/>
<dbReference type="AlphaFoldDB" id="A0A1N6TP06"/>
<dbReference type="Proteomes" id="UP000323956">
    <property type="component" value="Unassembled WGS sequence"/>
</dbReference>